<evidence type="ECO:0000313" key="2">
    <source>
        <dbReference type="EMBL" id="QCK15862.1"/>
    </source>
</evidence>
<keyword evidence="3" id="KW-1185">Reference proteome</keyword>
<dbReference type="EMBL" id="CP028923">
    <property type="protein sequence ID" value="QCK15862.1"/>
    <property type="molecule type" value="Genomic_DNA"/>
</dbReference>
<evidence type="ECO:0000313" key="3">
    <source>
        <dbReference type="Proteomes" id="UP000298616"/>
    </source>
</evidence>
<reference evidence="2 3" key="1">
    <citation type="submission" date="2018-04" db="EMBL/GenBank/DDBJ databases">
        <title>Complete genome uncultured novel isolate.</title>
        <authorList>
            <person name="Merlino G."/>
        </authorList>
    </citation>
    <scope>NUCLEOTIDE SEQUENCE [LARGE SCALE GENOMIC DNA]</scope>
    <source>
        <strain evidence="3">R1DC9</strain>
    </source>
</reference>
<dbReference type="Proteomes" id="UP000298616">
    <property type="component" value="Chromosome"/>
</dbReference>
<evidence type="ECO:0008006" key="4">
    <source>
        <dbReference type="Google" id="ProtNLM"/>
    </source>
</evidence>
<dbReference type="PROSITE" id="PS51257">
    <property type="entry name" value="PROKAR_LIPOPROTEIN"/>
    <property type="match status" value="1"/>
</dbReference>
<protein>
    <recommendedName>
        <fullName evidence="4">Lipoprotein</fullName>
    </recommendedName>
</protein>
<dbReference type="RefSeq" id="WP_137091460.1">
    <property type="nucleotide sequence ID" value="NZ_CP028923.1"/>
</dbReference>
<feature type="chain" id="PRO_5020751421" description="Lipoprotein" evidence="1">
    <location>
        <begin position="26"/>
        <end position="287"/>
    </location>
</feature>
<dbReference type="AlphaFoldDB" id="A0A4D7JT54"/>
<keyword evidence="1" id="KW-0732">Signal</keyword>
<proteinExistence type="predicted"/>
<accession>A0A4D7JT54</accession>
<evidence type="ECO:0000256" key="1">
    <source>
        <dbReference type="SAM" id="SignalP"/>
    </source>
</evidence>
<dbReference type="KEGG" id="fpf:DCC35_14460"/>
<dbReference type="OrthoDB" id="1114031at2"/>
<feature type="signal peptide" evidence="1">
    <location>
        <begin position="1"/>
        <end position="25"/>
    </location>
</feature>
<gene>
    <name evidence="2" type="ORF">DCC35_14460</name>
</gene>
<organism evidence="2 3">
    <name type="scientific">Mangrovivirga cuniculi</name>
    <dbReference type="NCBI Taxonomy" id="2715131"/>
    <lineage>
        <taxon>Bacteria</taxon>
        <taxon>Pseudomonadati</taxon>
        <taxon>Bacteroidota</taxon>
        <taxon>Cytophagia</taxon>
        <taxon>Cytophagales</taxon>
        <taxon>Mangrovivirgaceae</taxon>
        <taxon>Mangrovivirga</taxon>
    </lineage>
</organism>
<name>A0A4D7JT54_9BACT</name>
<sequence>MKLNTRKLQLLFLTTVLAVTFTACEDNENVDSTDQELALSAESDFEEQYMDLDQVIYDAFDINGMGPDNGRVVATDKDQTTLKCAQVTWEHNTETGEGFFSIDFGTDGCVGPYGRVRKGIVNISYTGRYWETGSVITTTVDQYYVNDVKVEGTRVVENITDGAVPTFKISLTGGKLIFQDGKVATRTSTRYRIYDFNNLEMKIYGTAEGVNRLGTSYNIQASSETPVVFVKGCQPNGKYFPVSGIKTISRVRANNEMKDFVVDYGQGECDSKVFINADNWSGEITIN</sequence>